<evidence type="ECO:0000313" key="2">
    <source>
        <dbReference type="Proteomes" id="UP000252707"/>
    </source>
</evidence>
<gene>
    <name evidence="1" type="ORF">DFQ59_10135</name>
</gene>
<proteinExistence type="predicted"/>
<sequence length="108" mass="12083">MAERDPTTPSVELIDEQTTFTLAELCRCCAVEAELIEALVEHGILEPVGRYGHHWRFPSSSLRRTRITIHLQRDLGVNLAGAALALDLLERLEALDARLRAIKGDRLP</sequence>
<dbReference type="Gene3D" id="1.10.1660.10">
    <property type="match status" value="1"/>
</dbReference>
<dbReference type="RefSeq" id="WP_114277652.1">
    <property type="nucleotide sequence ID" value="NZ_QPJY01000001.1"/>
</dbReference>
<dbReference type="Pfam" id="PF13591">
    <property type="entry name" value="MerR_2"/>
    <property type="match status" value="1"/>
</dbReference>
<protein>
    <submittedName>
        <fullName evidence="1">Chaperone modulatory protein CbpM</fullName>
    </submittedName>
</protein>
<dbReference type="OrthoDB" id="5643278at2"/>
<dbReference type="Proteomes" id="UP000252707">
    <property type="component" value="Unassembled WGS sequence"/>
</dbReference>
<name>A0A369CJW6_9GAMM</name>
<dbReference type="EMBL" id="QPJY01000001">
    <property type="protein sequence ID" value="RCX32737.1"/>
    <property type="molecule type" value="Genomic_DNA"/>
</dbReference>
<keyword evidence="2" id="KW-1185">Reference proteome</keyword>
<dbReference type="AlphaFoldDB" id="A0A369CJW6"/>
<evidence type="ECO:0000313" key="1">
    <source>
        <dbReference type="EMBL" id="RCX32737.1"/>
    </source>
</evidence>
<accession>A0A369CJW6</accession>
<reference evidence="1 2" key="1">
    <citation type="submission" date="2018-07" db="EMBL/GenBank/DDBJ databases">
        <title>Genomic Encyclopedia of Type Strains, Phase IV (KMG-IV): sequencing the most valuable type-strain genomes for metagenomic binning, comparative biology and taxonomic classification.</title>
        <authorList>
            <person name="Goeker M."/>
        </authorList>
    </citation>
    <scope>NUCLEOTIDE SEQUENCE [LARGE SCALE GENOMIC DNA]</scope>
    <source>
        <strain evidence="1 2">DSM 26407</strain>
    </source>
</reference>
<comment type="caution">
    <text evidence="1">The sequence shown here is derived from an EMBL/GenBank/DDBJ whole genome shotgun (WGS) entry which is preliminary data.</text>
</comment>
<organism evidence="1 2">
    <name type="scientific">Thioalbus denitrificans</name>
    <dbReference type="NCBI Taxonomy" id="547122"/>
    <lineage>
        <taxon>Bacteria</taxon>
        <taxon>Pseudomonadati</taxon>
        <taxon>Pseudomonadota</taxon>
        <taxon>Gammaproteobacteria</taxon>
        <taxon>Chromatiales</taxon>
        <taxon>Ectothiorhodospiraceae</taxon>
        <taxon>Thioalbus</taxon>
    </lineage>
</organism>